<accession>A0ABQ5II86</accession>
<dbReference type="Gene3D" id="3.10.310.10">
    <property type="entry name" value="Diaminopimelate Epimerase, Chain A, domain 1"/>
    <property type="match status" value="1"/>
</dbReference>
<name>A0ABQ5II86_9ASTR</name>
<organism evidence="3 4">
    <name type="scientific">Tanacetum coccineum</name>
    <dbReference type="NCBI Taxonomy" id="301880"/>
    <lineage>
        <taxon>Eukaryota</taxon>
        <taxon>Viridiplantae</taxon>
        <taxon>Streptophyta</taxon>
        <taxon>Embryophyta</taxon>
        <taxon>Tracheophyta</taxon>
        <taxon>Spermatophyta</taxon>
        <taxon>Magnoliopsida</taxon>
        <taxon>eudicotyledons</taxon>
        <taxon>Gunneridae</taxon>
        <taxon>Pentapetalae</taxon>
        <taxon>asterids</taxon>
        <taxon>campanulids</taxon>
        <taxon>Asterales</taxon>
        <taxon>Asteraceae</taxon>
        <taxon>Asteroideae</taxon>
        <taxon>Anthemideae</taxon>
        <taxon>Anthemidinae</taxon>
        <taxon>Tanacetum</taxon>
    </lineage>
</organism>
<dbReference type="PANTHER" id="PTHR31689:SF0">
    <property type="entry name" value="DIAMINOPIMELATE EPIMERASE"/>
    <property type="match status" value="1"/>
</dbReference>
<dbReference type="EMBL" id="BQNB010020745">
    <property type="protein sequence ID" value="GJT99177.1"/>
    <property type="molecule type" value="Genomic_DNA"/>
</dbReference>
<proteinExistence type="inferred from homology"/>
<dbReference type="InterPro" id="IPR001653">
    <property type="entry name" value="DAP_epimerase_DapF"/>
</dbReference>
<evidence type="ECO:0000313" key="4">
    <source>
        <dbReference type="Proteomes" id="UP001151760"/>
    </source>
</evidence>
<comment type="caution">
    <text evidence="3">The sequence shown here is derived from an EMBL/GenBank/DDBJ whole genome shotgun (WGS) entry which is preliminary data.</text>
</comment>
<evidence type="ECO:0000256" key="1">
    <source>
        <dbReference type="ARBA" id="ARBA00010219"/>
    </source>
</evidence>
<comment type="similarity">
    <text evidence="1">Belongs to the diaminopimelate epimerase family.</text>
</comment>
<dbReference type="Proteomes" id="UP001151760">
    <property type="component" value="Unassembled WGS sequence"/>
</dbReference>
<dbReference type="SUPFAM" id="SSF54506">
    <property type="entry name" value="Diaminopimelate epimerase-like"/>
    <property type="match status" value="1"/>
</dbReference>
<reference evidence="3" key="1">
    <citation type="journal article" date="2022" name="Int. J. Mol. Sci.">
        <title>Draft Genome of Tanacetum Coccineum: Genomic Comparison of Closely Related Tanacetum-Family Plants.</title>
        <authorList>
            <person name="Yamashiro T."/>
            <person name="Shiraishi A."/>
            <person name="Nakayama K."/>
            <person name="Satake H."/>
        </authorList>
    </citation>
    <scope>NUCLEOTIDE SEQUENCE</scope>
</reference>
<gene>
    <name evidence="3" type="ORF">Tco_1094695</name>
</gene>
<keyword evidence="4" id="KW-1185">Reference proteome</keyword>
<keyword evidence="2" id="KW-0413">Isomerase</keyword>
<reference evidence="3" key="2">
    <citation type="submission" date="2022-01" db="EMBL/GenBank/DDBJ databases">
        <authorList>
            <person name="Yamashiro T."/>
            <person name="Shiraishi A."/>
            <person name="Satake H."/>
            <person name="Nakayama K."/>
        </authorList>
    </citation>
    <scope>NUCLEOTIDE SEQUENCE</scope>
</reference>
<sequence>MKMQVWERGAGATLACGTGACALVVAAILEGRPERAMSNNSVSEVADRVVYILFKGMEGHLCMHDKDAESEVLKHEYIIQFQVSWKELYVERLLDCISNGKLADDRRNVMAELQSVVAESHAAQMDFGEMIADDNKVELIWKELESRFKNLMGMGSGGLLLPSCCMSEAP</sequence>
<dbReference type="PROSITE" id="PS51257">
    <property type="entry name" value="PROKAR_LIPOPROTEIN"/>
    <property type="match status" value="1"/>
</dbReference>
<evidence type="ECO:0000256" key="2">
    <source>
        <dbReference type="ARBA" id="ARBA00023235"/>
    </source>
</evidence>
<dbReference type="PANTHER" id="PTHR31689">
    <property type="entry name" value="DIAMINOPIMELATE EPIMERASE, CHLOROPLASTIC"/>
    <property type="match status" value="1"/>
</dbReference>
<evidence type="ECO:0000313" key="3">
    <source>
        <dbReference type="EMBL" id="GJT99177.1"/>
    </source>
</evidence>
<protein>
    <submittedName>
        <fullName evidence="3">Golgin candidate 6 isoform X1</fullName>
    </submittedName>
</protein>